<organism evidence="2 3">
    <name type="scientific">Tenacibaculum holothuriorum</name>
    <dbReference type="NCBI Taxonomy" id="1635173"/>
    <lineage>
        <taxon>Bacteria</taxon>
        <taxon>Pseudomonadati</taxon>
        <taxon>Bacteroidota</taxon>
        <taxon>Flavobacteriia</taxon>
        <taxon>Flavobacteriales</taxon>
        <taxon>Flavobacteriaceae</taxon>
        <taxon>Tenacibaculum</taxon>
    </lineage>
</organism>
<dbReference type="InParanoid" id="A0A1Y2PH25"/>
<name>A0A1Y2PH25_9FLAO</name>
<dbReference type="EMBL" id="LAPZ01000001">
    <property type="protein sequence ID" value="OSY89097.1"/>
    <property type="molecule type" value="Genomic_DNA"/>
</dbReference>
<sequence length="108" mass="11737">MERQKLPNSTGILVLGILSILTCCCYGFIGLALGIVALVLAKKATALHNENPDMYDGIGNVNAGRIMAIIGIVLSALYLIFVVGMILMFGWDALQDPELLREQLENMQ</sequence>
<accession>A0A1Y2PH25</accession>
<dbReference type="Pfam" id="PF07666">
    <property type="entry name" value="MpPF26"/>
    <property type="match status" value="1"/>
</dbReference>
<keyword evidence="1" id="KW-0812">Transmembrane</keyword>
<dbReference type="InterPro" id="IPR011655">
    <property type="entry name" value="MpPF26"/>
</dbReference>
<dbReference type="Proteomes" id="UP000194221">
    <property type="component" value="Unassembled WGS sequence"/>
</dbReference>
<dbReference type="AlphaFoldDB" id="A0A1Y2PH25"/>
<keyword evidence="1" id="KW-0472">Membrane</keyword>
<dbReference type="NCBIfam" id="NF040945">
    <property type="entry name" value="CCC_membrane"/>
    <property type="match status" value="1"/>
</dbReference>
<protein>
    <submittedName>
        <fullName evidence="2">Membrane protein</fullName>
    </submittedName>
</protein>
<feature type="transmembrane region" description="Helical" evidence="1">
    <location>
        <begin position="12"/>
        <end position="41"/>
    </location>
</feature>
<reference evidence="2 3" key="1">
    <citation type="submission" date="2015-03" db="EMBL/GenBank/DDBJ databases">
        <title>Genome sequence of Tenacibaculum sp. S2-2, isolated from intestinal microbiota of sea cucumber, Apostichopus japonicas.</title>
        <authorList>
            <person name="Shao Z."/>
            <person name="Wang L."/>
            <person name="Li X."/>
        </authorList>
    </citation>
    <scope>NUCLEOTIDE SEQUENCE [LARGE SCALE GENOMIC DNA]</scope>
    <source>
        <strain evidence="2 3">S2-2</strain>
    </source>
</reference>
<dbReference type="STRING" id="1635173.WH52_00085"/>
<evidence type="ECO:0000256" key="1">
    <source>
        <dbReference type="SAM" id="Phobius"/>
    </source>
</evidence>
<evidence type="ECO:0000313" key="3">
    <source>
        <dbReference type="Proteomes" id="UP000194221"/>
    </source>
</evidence>
<comment type="caution">
    <text evidence="2">The sequence shown here is derived from an EMBL/GenBank/DDBJ whole genome shotgun (WGS) entry which is preliminary data.</text>
</comment>
<dbReference type="OrthoDB" id="1099888at2"/>
<proteinExistence type="predicted"/>
<keyword evidence="1" id="KW-1133">Transmembrane helix</keyword>
<keyword evidence="3" id="KW-1185">Reference proteome</keyword>
<dbReference type="RefSeq" id="WP_086028890.1">
    <property type="nucleotide sequence ID" value="NZ_LAPZ01000001.1"/>
</dbReference>
<evidence type="ECO:0000313" key="2">
    <source>
        <dbReference type="EMBL" id="OSY89097.1"/>
    </source>
</evidence>
<feature type="transmembrane region" description="Helical" evidence="1">
    <location>
        <begin position="66"/>
        <end position="91"/>
    </location>
</feature>
<gene>
    <name evidence="2" type="ORF">WH52_00085</name>
</gene>